<dbReference type="RefSeq" id="WP_344194949.1">
    <property type="nucleotide sequence ID" value="NZ_BAAARN010000004.1"/>
</dbReference>
<evidence type="ECO:0000256" key="2">
    <source>
        <dbReference type="SAM" id="Phobius"/>
    </source>
</evidence>
<evidence type="ECO:0000313" key="4">
    <source>
        <dbReference type="EMBL" id="GAA2738550.1"/>
    </source>
</evidence>
<protein>
    <recommendedName>
        <fullName evidence="3">Protein-glutamine gamma-glutamyltransferase-like C-terminal domain-containing protein</fullName>
    </recommendedName>
</protein>
<keyword evidence="2" id="KW-1133">Transmembrane helix</keyword>
<evidence type="ECO:0000259" key="3">
    <source>
        <dbReference type="Pfam" id="PF13559"/>
    </source>
</evidence>
<keyword evidence="2" id="KW-0472">Membrane</keyword>
<feature type="transmembrane region" description="Helical" evidence="2">
    <location>
        <begin position="75"/>
        <end position="96"/>
    </location>
</feature>
<feature type="compositionally biased region" description="Low complexity" evidence="1">
    <location>
        <begin position="233"/>
        <end position="247"/>
    </location>
</feature>
<proteinExistence type="predicted"/>
<dbReference type="EMBL" id="BAAARN010000004">
    <property type="protein sequence ID" value="GAA2738550.1"/>
    <property type="molecule type" value="Genomic_DNA"/>
</dbReference>
<dbReference type="Proteomes" id="UP001501326">
    <property type="component" value="Unassembled WGS sequence"/>
</dbReference>
<accession>A0ABN3UU50</accession>
<feature type="region of interest" description="Disordered" evidence="1">
    <location>
        <begin position="222"/>
        <end position="247"/>
    </location>
</feature>
<evidence type="ECO:0000256" key="1">
    <source>
        <dbReference type="SAM" id="MobiDB-lite"/>
    </source>
</evidence>
<name>A0ABN3UU50_9MICO</name>
<dbReference type="Pfam" id="PF13559">
    <property type="entry name" value="DUF4129"/>
    <property type="match status" value="1"/>
</dbReference>
<evidence type="ECO:0000313" key="5">
    <source>
        <dbReference type="Proteomes" id="UP001501326"/>
    </source>
</evidence>
<organism evidence="4 5">
    <name type="scientific">Pedococcus aerophilus</name>
    <dbReference type="NCBI Taxonomy" id="436356"/>
    <lineage>
        <taxon>Bacteria</taxon>
        <taxon>Bacillati</taxon>
        <taxon>Actinomycetota</taxon>
        <taxon>Actinomycetes</taxon>
        <taxon>Micrococcales</taxon>
        <taxon>Intrasporangiaceae</taxon>
        <taxon>Pedococcus</taxon>
    </lineage>
</organism>
<comment type="caution">
    <text evidence="4">The sequence shown here is derived from an EMBL/GenBank/DDBJ whole genome shotgun (WGS) entry which is preliminary data.</text>
</comment>
<dbReference type="InterPro" id="IPR025403">
    <property type="entry name" value="TgpA-like_C"/>
</dbReference>
<gene>
    <name evidence="4" type="ORF">GCM10009867_30310</name>
</gene>
<sequence>MTRRGWGLLGGGVVTLLLAAWVSATGPVAIFARRDLTDSGARARGIDYGVDSGTSEGQKLSSLSPSAAQPFLVDLVSWAAKVLLALVALALLVAVVRELRRWWAAREAPQQDLDDAVVVPEVLLRGAREGEELLATGSPANAVVAAWVALESAVRSIGVRDDATRTSEELVTAVLRSYAVDRSPLDALAALYREARFSTHPIGEEMRDRAREALQQVQVELRRATPKVQHPETSSGATSRSAAGRSR</sequence>
<keyword evidence="2" id="KW-0812">Transmembrane</keyword>
<feature type="domain" description="Protein-glutamine gamma-glutamyltransferase-like C-terminal" evidence="3">
    <location>
        <begin position="146"/>
        <end position="215"/>
    </location>
</feature>
<reference evidence="4 5" key="1">
    <citation type="journal article" date="2019" name="Int. J. Syst. Evol. Microbiol.">
        <title>The Global Catalogue of Microorganisms (GCM) 10K type strain sequencing project: providing services to taxonomists for standard genome sequencing and annotation.</title>
        <authorList>
            <consortium name="The Broad Institute Genomics Platform"/>
            <consortium name="The Broad Institute Genome Sequencing Center for Infectious Disease"/>
            <person name="Wu L."/>
            <person name="Ma J."/>
        </authorList>
    </citation>
    <scope>NUCLEOTIDE SEQUENCE [LARGE SCALE GENOMIC DNA]</scope>
    <source>
        <strain evidence="4 5">JCM 16378</strain>
    </source>
</reference>
<keyword evidence="5" id="KW-1185">Reference proteome</keyword>